<dbReference type="InterPro" id="IPR041698">
    <property type="entry name" value="Methyltransf_25"/>
</dbReference>
<dbReference type="HOGENOM" id="CLU_081790_1_0_9"/>
<dbReference type="GO" id="GO:0016740">
    <property type="term" value="F:transferase activity"/>
    <property type="evidence" value="ECO:0007669"/>
    <property type="project" value="UniProtKB-KW"/>
</dbReference>
<dbReference type="PANTHER" id="PTHR43861">
    <property type="entry name" value="TRANS-ACONITATE 2-METHYLTRANSFERASE-RELATED"/>
    <property type="match status" value="1"/>
</dbReference>
<reference evidence="3 4" key="2">
    <citation type="journal article" date="1995" name="Appl. Microbiol. Biotechnol.">
        <title>Purification and properties of an alkaline protease from alkalophilic Bacillus sp. KSM-K16.</title>
        <authorList>
            <person name="Kobayashi T."/>
            <person name="Hakamada Y."/>
            <person name="Adachi S."/>
            <person name="Hitomi J."/>
            <person name="Yoshimatsu T."/>
            <person name="Koike K."/>
            <person name="Kawai S."/>
            <person name="Ito S."/>
        </authorList>
    </citation>
    <scope>NUCLEOTIDE SEQUENCE [LARGE SCALE GENOMIC DNA]</scope>
    <source>
        <strain evidence="3 4">KSM-K16</strain>
    </source>
</reference>
<reference evidence="4" key="4">
    <citation type="submission" date="2003-10" db="EMBL/GenBank/DDBJ databases">
        <title>The complete genome sequence of the alkaliphilic Bacillus clausii KSM-K16.</title>
        <authorList>
            <person name="Takaki Y."/>
            <person name="Kageyama Y."/>
            <person name="Shimamura S."/>
            <person name="Suzuki H."/>
            <person name="Nishi S."/>
            <person name="Hatada Y."/>
            <person name="Kawai S."/>
            <person name="Ito S."/>
            <person name="Horikoshi K."/>
        </authorList>
    </citation>
    <scope>NUCLEOTIDE SEQUENCE [LARGE SCALE GENOMIC DNA]</scope>
    <source>
        <strain evidence="4">KSM-K16</strain>
    </source>
</reference>
<evidence type="ECO:0000256" key="1">
    <source>
        <dbReference type="ARBA" id="ARBA00022679"/>
    </source>
</evidence>
<dbReference type="PANTHER" id="PTHR43861:SF2">
    <property type="entry name" value="CARBOXY-S-ADENOSYL-L-METHIONINE SYNTHASE"/>
    <property type="match status" value="1"/>
</dbReference>
<dbReference type="SUPFAM" id="SSF53335">
    <property type="entry name" value="S-adenosyl-L-methionine-dependent methyltransferases"/>
    <property type="match status" value="1"/>
</dbReference>
<reference evidence="3 4" key="1">
    <citation type="journal article" date="1994" name="J. Ferment. Bioeng.">
        <title>Molecular cloning and nucleotide sequence of the gene for an alkaline protease from the alkalophilic Bacillus sp. KSM-K16.</title>
        <authorList>
            <person name="Hakamada Y."/>
            <person name="Kobayashi T."/>
            <person name="Hitomi J."/>
            <person name="Kawai S."/>
            <person name="Ito S."/>
        </authorList>
    </citation>
    <scope>NUCLEOTIDE SEQUENCE [LARGE SCALE GENOMIC DNA]</scope>
    <source>
        <strain evidence="3 4">KSM-K16</strain>
    </source>
</reference>
<dbReference type="Pfam" id="PF13649">
    <property type="entry name" value="Methyltransf_25"/>
    <property type="match status" value="1"/>
</dbReference>
<proteinExistence type="predicted"/>
<dbReference type="CDD" id="cd02440">
    <property type="entry name" value="AdoMet_MTases"/>
    <property type="match status" value="1"/>
</dbReference>
<keyword evidence="4" id="KW-1185">Reference proteome</keyword>
<gene>
    <name evidence="3" type="ordered locus">ABC4085</name>
</gene>
<dbReference type="AlphaFoldDB" id="Q5WAJ4"/>
<dbReference type="STRING" id="66692.ABC4085"/>
<dbReference type="EMBL" id="AP006627">
    <property type="protein sequence ID" value="BAD66616.1"/>
    <property type="molecule type" value="Genomic_DNA"/>
</dbReference>
<accession>Q5WAJ4</accession>
<name>Q5WAJ4_SHOC1</name>
<evidence type="ECO:0000313" key="4">
    <source>
        <dbReference type="Proteomes" id="UP000001168"/>
    </source>
</evidence>
<evidence type="ECO:0000313" key="3">
    <source>
        <dbReference type="EMBL" id="BAD66616.1"/>
    </source>
</evidence>
<dbReference type="eggNOG" id="COG2226">
    <property type="taxonomic scope" value="Bacteria"/>
</dbReference>
<reference evidence="3 4" key="5">
    <citation type="journal article" date="2007" name="Extremophiles">
        <title>Intragenomic diversity of the V1 regions of 16S rRNA genes in high-alkaline protease-producing Bacillus clausii spp.</title>
        <authorList>
            <person name="Kageyama Y."/>
            <person name="Takaki Y."/>
            <person name="Shimamura S."/>
            <person name="Nishi S."/>
            <person name="Nogi Y."/>
            <person name="Uchimura K."/>
            <person name="Kobayashi T."/>
            <person name="Hitomi J."/>
            <person name="Ozaki K."/>
            <person name="Kawai S."/>
            <person name="Ito S."/>
            <person name="Horikoshi K."/>
        </authorList>
    </citation>
    <scope>NUCLEOTIDE SEQUENCE [LARGE SCALE GENOMIC DNA]</scope>
    <source>
        <strain evidence="3 4">KSM-K16</strain>
    </source>
</reference>
<dbReference type="Gene3D" id="3.40.50.150">
    <property type="entry name" value="Vaccinia Virus protein VP39"/>
    <property type="match status" value="1"/>
</dbReference>
<protein>
    <recommendedName>
        <fullName evidence="2">Methyltransferase domain-containing protein</fullName>
    </recommendedName>
</protein>
<dbReference type="InterPro" id="IPR029063">
    <property type="entry name" value="SAM-dependent_MTases_sf"/>
</dbReference>
<reference evidence="3 4" key="3">
    <citation type="journal article" date="1997" name="Protein Eng.">
        <title>High-resolution crystal structure of M-protease: phylogeny aided analysis of the high-alkaline adaptation mechanism.</title>
        <authorList>
            <person name="Shirai T."/>
            <person name="Suzuki A."/>
            <person name="Yamane T."/>
            <person name="Ashida T."/>
            <person name="Kobayashi T."/>
            <person name="Ito S."/>
        </authorList>
    </citation>
    <scope>NUCLEOTIDE SEQUENCE [LARGE SCALE GENOMIC DNA]</scope>
    <source>
        <strain evidence="3 4">KSM-K16</strain>
    </source>
</reference>
<evidence type="ECO:0000259" key="2">
    <source>
        <dbReference type="Pfam" id="PF13649"/>
    </source>
</evidence>
<dbReference type="Proteomes" id="UP000001168">
    <property type="component" value="Chromosome"/>
</dbReference>
<feature type="domain" description="Methyltransferase" evidence="2">
    <location>
        <begin position="93"/>
        <end position="192"/>
    </location>
</feature>
<sequence>MFNYWILDQKWTSTSTQPSSRTGAVAGQDKSLFLRTVYYERKGGDSVSTTSWKLDQVTEHYLKQVRGGIPYGADQTKMMLQVISHFQSKPFQVLDLGCGNGFLAKLLLKTFPETRAVLVDHSKPMLHNAAQYMAELQERCTFVEADLEDDISNFAEPESMDCIVSGYAIHHLSHDRKKKLYAEIFNTLKPGGVFVNVEHTASATAELEQLHDALFVDHLAAYNNRPRADVEEEYENRPDKADNILENVYTQVQWLRQIGFDHADCYFKWMELAVFGGVKPW</sequence>
<organism evidence="3 4">
    <name type="scientific">Shouchella clausii (strain KSM-K16)</name>
    <name type="common">Alkalihalobacillus clausii</name>
    <dbReference type="NCBI Taxonomy" id="66692"/>
    <lineage>
        <taxon>Bacteria</taxon>
        <taxon>Bacillati</taxon>
        <taxon>Bacillota</taxon>
        <taxon>Bacilli</taxon>
        <taxon>Bacillales</taxon>
        <taxon>Bacillaceae</taxon>
        <taxon>Shouchella</taxon>
    </lineage>
</organism>
<keyword evidence="1" id="KW-0808">Transferase</keyword>
<dbReference type="KEGG" id="bcl:ABC4085"/>